<dbReference type="EMBL" id="KN819423">
    <property type="protein sequence ID" value="KIJ09974.1"/>
    <property type="molecule type" value="Genomic_DNA"/>
</dbReference>
<feature type="region of interest" description="Disordered" evidence="1">
    <location>
        <begin position="292"/>
        <end position="311"/>
    </location>
</feature>
<accession>A0A0C9SQW7</accession>
<reference evidence="3" key="2">
    <citation type="submission" date="2015-01" db="EMBL/GenBank/DDBJ databases">
        <title>Evolutionary Origins and Diversification of the Mycorrhizal Mutualists.</title>
        <authorList>
            <consortium name="DOE Joint Genome Institute"/>
            <consortium name="Mycorrhizal Genomics Consortium"/>
            <person name="Kohler A."/>
            <person name="Kuo A."/>
            <person name="Nagy L.G."/>
            <person name="Floudas D."/>
            <person name="Copeland A."/>
            <person name="Barry K.W."/>
            <person name="Cichocki N."/>
            <person name="Veneault-Fourrey C."/>
            <person name="LaButti K."/>
            <person name="Lindquist E.A."/>
            <person name="Lipzen A."/>
            <person name="Lundell T."/>
            <person name="Morin E."/>
            <person name="Murat C."/>
            <person name="Riley R."/>
            <person name="Ohm R."/>
            <person name="Sun H."/>
            <person name="Tunlid A."/>
            <person name="Henrissat B."/>
            <person name="Grigoriev I.V."/>
            <person name="Hibbett D.S."/>
            <person name="Martin F."/>
        </authorList>
    </citation>
    <scope>NUCLEOTIDE SEQUENCE [LARGE SCALE GENOMIC DNA]</scope>
    <source>
        <strain evidence="3">ATCC 200175</strain>
    </source>
</reference>
<sequence>MLVVDLLHEFELGVWKAVFIHLLWMLDSLKGHGLPELDQRTFRRANSSTALARDASQEQTRKEFTPQLASIEHHQTRIRRICAQRDALTKSDPTPVVPDQHHVIGKSQNFPEDIMNFVQSNLDDLAVKDFVHKLRLHLLPRVRELHGTVDLNAPGDQPSPGLHGKLHSDSMAMSRNAHNAEDWKNYYVNRFVDCDMVMHYHLGLAVGHVYAHISRPAETSQIDSNVHSGLSTATSPIPEASNSGKVGDRVEWTEGDDVNDNASWTESDHTDPDNGPEFDSDLDLLEDAMYKSELDSEQDSSGDFQYNGYKF</sequence>
<dbReference type="OrthoDB" id="3269417at2759"/>
<feature type="region of interest" description="Disordered" evidence="1">
    <location>
        <begin position="223"/>
        <end position="281"/>
    </location>
</feature>
<name>A0A0C9SQW7_PAXIN</name>
<dbReference type="HOGENOM" id="CLU_894581_0_0_1"/>
<reference evidence="2 3" key="1">
    <citation type="submission" date="2014-06" db="EMBL/GenBank/DDBJ databases">
        <authorList>
            <consortium name="DOE Joint Genome Institute"/>
            <person name="Kuo A."/>
            <person name="Kohler A."/>
            <person name="Nagy L.G."/>
            <person name="Floudas D."/>
            <person name="Copeland A."/>
            <person name="Barry K.W."/>
            <person name="Cichocki N."/>
            <person name="Veneault-Fourrey C."/>
            <person name="LaButti K."/>
            <person name="Lindquist E.A."/>
            <person name="Lipzen A."/>
            <person name="Lundell T."/>
            <person name="Morin E."/>
            <person name="Murat C."/>
            <person name="Sun H."/>
            <person name="Tunlid A."/>
            <person name="Henrissat B."/>
            <person name="Grigoriev I.V."/>
            <person name="Hibbett D.S."/>
            <person name="Martin F."/>
            <person name="Nordberg H.P."/>
            <person name="Cantor M.N."/>
            <person name="Hua S.X."/>
        </authorList>
    </citation>
    <scope>NUCLEOTIDE SEQUENCE [LARGE SCALE GENOMIC DNA]</scope>
    <source>
        <strain evidence="2 3">ATCC 200175</strain>
    </source>
</reference>
<evidence type="ECO:0000313" key="3">
    <source>
        <dbReference type="Proteomes" id="UP000053647"/>
    </source>
</evidence>
<proteinExistence type="predicted"/>
<organism evidence="2 3">
    <name type="scientific">Paxillus involutus ATCC 200175</name>
    <dbReference type="NCBI Taxonomy" id="664439"/>
    <lineage>
        <taxon>Eukaryota</taxon>
        <taxon>Fungi</taxon>
        <taxon>Dikarya</taxon>
        <taxon>Basidiomycota</taxon>
        <taxon>Agaricomycotina</taxon>
        <taxon>Agaricomycetes</taxon>
        <taxon>Agaricomycetidae</taxon>
        <taxon>Boletales</taxon>
        <taxon>Paxilineae</taxon>
        <taxon>Paxillaceae</taxon>
        <taxon>Paxillus</taxon>
    </lineage>
</organism>
<evidence type="ECO:0000256" key="1">
    <source>
        <dbReference type="SAM" id="MobiDB-lite"/>
    </source>
</evidence>
<keyword evidence="3" id="KW-1185">Reference proteome</keyword>
<dbReference type="AlphaFoldDB" id="A0A0C9SQW7"/>
<gene>
    <name evidence="2" type="ORF">PAXINDRAFT_16977</name>
</gene>
<evidence type="ECO:0000313" key="2">
    <source>
        <dbReference type="EMBL" id="KIJ09974.1"/>
    </source>
</evidence>
<feature type="compositionally biased region" description="Polar residues" evidence="1">
    <location>
        <begin position="223"/>
        <end position="244"/>
    </location>
</feature>
<protein>
    <submittedName>
        <fullName evidence="2">Uncharacterized protein</fullName>
    </submittedName>
</protein>
<dbReference type="Proteomes" id="UP000053647">
    <property type="component" value="Unassembled WGS sequence"/>
</dbReference>